<dbReference type="AlphaFoldDB" id="A0AA38HKH3"/>
<reference evidence="2" key="1">
    <citation type="journal article" date="2023" name="G3 (Bethesda)">
        <title>Whole genome assemblies of Zophobas morio and Tenebrio molitor.</title>
        <authorList>
            <person name="Kaur S."/>
            <person name="Stinson S.A."/>
            <person name="diCenzo G.C."/>
        </authorList>
    </citation>
    <scope>NUCLEOTIDE SEQUENCE</scope>
    <source>
        <strain evidence="2">QUZm001</strain>
    </source>
</reference>
<dbReference type="InterPro" id="IPR010777">
    <property type="entry name" value="PipA"/>
</dbReference>
<sequence length="172" mass="19647">MNKTYYQSGPCLVHYSVERLYLREVVKALTGLRDVSDGSSRGPIVEYTNIILKEMNLAVPVRTQFDNSLPNVEAVKRRGVNCINLAFFLHLRNGVTSDFPDLTQMARQLMQVTIKERIGVEVNPDQVYLNYFGDEKRNHQPTWSTTLTGLAFSNFPTFSLWADTDRDYGVYG</sequence>
<dbReference type="Pfam" id="PF20178">
    <property type="entry name" value="ToxA_N"/>
    <property type="match status" value="1"/>
</dbReference>
<dbReference type="EMBL" id="JALNTZ010001629">
    <property type="protein sequence ID" value="KAJ3623658.1"/>
    <property type="molecule type" value="Genomic_DNA"/>
</dbReference>
<dbReference type="Proteomes" id="UP001168821">
    <property type="component" value="Unassembled WGS sequence"/>
</dbReference>
<comment type="caution">
    <text evidence="2">The sequence shown here is derived from an EMBL/GenBank/DDBJ whole genome shotgun (WGS) entry which is preliminary data.</text>
</comment>
<evidence type="ECO:0000259" key="1">
    <source>
        <dbReference type="Pfam" id="PF20178"/>
    </source>
</evidence>
<organism evidence="2 3">
    <name type="scientific">Zophobas morio</name>
    <dbReference type="NCBI Taxonomy" id="2755281"/>
    <lineage>
        <taxon>Eukaryota</taxon>
        <taxon>Metazoa</taxon>
        <taxon>Ecdysozoa</taxon>
        <taxon>Arthropoda</taxon>
        <taxon>Hexapoda</taxon>
        <taxon>Insecta</taxon>
        <taxon>Pterygota</taxon>
        <taxon>Neoptera</taxon>
        <taxon>Endopterygota</taxon>
        <taxon>Coleoptera</taxon>
        <taxon>Polyphaga</taxon>
        <taxon>Cucujiformia</taxon>
        <taxon>Tenebrionidae</taxon>
        <taxon>Zophobas</taxon>
    </lineage>
</organism>
<accession>A0AA38HKH3</accession>
<evidence type="ECO:0000313" key="3">
    <source>
        <dbReference type="Proteomes" id="UP001168821"/>
    </source>
</evidence>
<feature type="domain" description="Dermonecrotic toxin N-terminal" evidence="1">
    <location>
        <begin position="97"/>
        <end position="168"/>
    </location>
</feature>
<keyword evidence="3" id="KW-1185">Reference proteome</keyword>
<dbReference type="InterPro" id="IPR046673">
    <property type="entry name" value="ToxA_N"/>
</dbReference>
<name>A0AA38HKH3_9CUCU</name>
<feature type="non-terminal residue" evidence="2">
    <location>
        <position position="172"/>
    </location>
</feature>
<proteinExistence type="predicted"/>
<protein>
    <recommendedName>
        <fullName evidence="1">Dermonecrotic toxin N-terminal domain-containing protein</fullName>
    </recommendedName>
</protein>
<dbReference type="Pfam" id="PF07108">
    <property type="entry name" value="PipA"/>
    <property type="match status" value="1"/>
</dbReference>
<evidence type="ECO:0000313" key="2">
    <source>
        <dbReference type="EMBL" id="KAJ3623658.1"/>
    </source>
</evidence>
<gene>
    <name evidence="2" type="ORF">Zmor_004347</name>
</gene>